<gene>
    <name evidence="2" type="ORF">C7H19_08580</name>
</gene>
<dbReference type="Gene3D" id="1.10.10.60">
    <property type="entry name" value="Homeodomain-like"/>
    <property type="match status" value="1"/>
</dbReference>
<name>A0A2T1LYY5_9CHRO</name>
<sequence length="899" mass="104222">MLTTDEFNRWCYRLNLSQQTQRLIEHIRSSEPSRRVGGGRENVAGRYPSRKMRCTISFESHTVEFPILFTLEHDDDVLEYFDQPPSIKLDYTGKNGQKLGILHTPDFFVIRSDGAGWEECKTSEDLKKLALKSPNRYVMKDGKWSSPPGENYARPFGLYYRLRSNNEINWTLQRNLIFLEDYFRTDFISVEPKDKDNLIKLVSQKPGILLSELLHQKEIKADDIYILIVSSEIYINLDETLLAEPNCCPVFSNSTTAQAYQLMINAPSSRLNLGVSFIDLQVGTTIIWDGKVLDILHLGERNVTLRFEDEKLIQLKRYELEKLIHKGEVKSLEAEQSFNPDKDAWERFYQARPEDQEEALRRYQIIEPYLKGEKRNDETTPARTIRDWKAKYKAAQQKYGCGYLRLLTHRNVKGNRLSKLPQNSLDLMEQFINDNYETLKQKTMWSVYCSLVDSCEAKGLMVPSYKTFTQKVHKRSSYEQTLKRQGRRAAYQKSSFYWELERTTAKHGDRPMEICHIDHTQLDVELVCSQTGRKLGRPWVSFLVDAFSRRLLAVYLTFDSPSYRSCLMVLRICVQRHGRLPQSIVVDNGTEFHSIYFETLLATYECTKKHRPSAKGRFGSVIERLFGTSNTQFVHNLLGNTQIVRNVRQVTKSVLPKNQAVWTLGSVYEYLTAWAYEVYDTDEHPALFMSPREAFGLGMQLSGNRVHRLIPYDENFKILTLPTTTSGKAKVQPSHGIKINYIYYWSNLFRDPEVENTDLPVRYDPFDAGVAYAFVKGQWVQCISQYYAIFGGRSEKELKLATAELLKRYSNHHKNNRVSAKKLAEFLSSVEATEIVLEQRLHDMEARSIFSVIDGGRLTPNYLHLQESPAIDVKAKVFDAPDSDTKELFTEPLVIYEEF</sequence>
<proteinExistence type="predicted"/>
<dbReference type="AlphaFoldDB" id="A0A2T1LYY5"/>
<dbReference type="InterPro" id="IPR014833">
    <property type="entry name" value="TnsA_N"/>
</dbReference>
<protein>
    <submittedName>
        <fullName evidence="2">Integrase</fullName>
    </submittedName>
</protein>
<dbReference type="SUPFAM" id="SSF53098">
    <property type="entry name" value="Ribonuclease H-like"/>
    <property type="match status" value="1"/>
</dbReference>
<dbReference type="Pfam" id="PF00665">
    <property type="entry name" value="rve"/>
    <property type="match status" value="1"/>
</dbReference>
<evidence type="ECO:0000313" key="2">
    <source>
        <dbReference type="EMBL" id="PSF37603.1"/>
    </source>
</evidence>
<reference evidence="2 3" key="1">
    <citation type="submission" date="2018-03" db="EMBL/GenBank/DDBJ databases">
        <title>The ancient ancestry and fast evolution of plastids.</title>
        <authorList>
            <person name="Moore K.R."/>
            <person name="Magnabosco C."/>
            <person name="Momper L."/>
            <person name="Gold D.A."/>
            <person name="Bosak T."/>
            <person name="Fournier G.P."/>
        </authorList>
    </citation>
    <scope>NUCLEOTIDE SEQUENCE [LARGE SCALE GENOMIC DNA]</scope>
    <source>
        <strain evidence="2 3">CCALA 016</strain>
    </source>
</reference>
<reference evidence="2 3" key="2">
    <citation type="submission" date="2018-03" db="EMBL/GenBank/DDBJ databases">
        <authorList>
            <person name="Keele B.F."/>
        </authorList>
    </citation>
    <scope>NUCLEOTIDE SEQUENCE [LARGE SCALE GENOMIC DNA]</scope>
    <source>
        <strain evidence="2 3">CCALA 016</strain>
    </source>
</reference>
<dbReference type="PROSITE" id="PS50994">
    <property type="entry name" value="INTEGRASE"/>
    <property type="match status" value="1"/>
</dbReference>
<dbReference type="Pfam" id="PF08722">
    <property type="entry name" value="Tn7_TnsA-like_N"/>
    <property type="match status" value="1"/>
</dbReference>
<dbReference type="InterPro" id="IPR036397">
    <property type="entry name" value="RNaseH_sf"/>
</dbReference>
<dbReference type="InterPro" id="IPR001584">
    <property type="entry name" value="Integrase_cat-core"/>
</dbReference>
<dbReference type="EMBL" id="PXOH01000007">
    <property type="protein sequence ID" value="PSF37603.1"/>
    <property type="molecule type" value="Genomic_DNA"/>
</dbReference>
<comment type="caution">
    <text evidence="2">The sequence shown here is derived from an EMBL/GenBank/DDBJ whole genome shotgun (WGS) entry which is preliminary data.</text>
</comment>
<feature type="domain" description="Integrase catalytic" evidence="1">
    <location>
        <begin position="507"/>
        <end position="699"/>
    </location>
</feature>
<evidence type="ECO:0000259" key="1">
    <source>
        <dbReference type="PROSITE" id="PS50994"/>
    </source>
</evidence>
<organism evidence="2 3">
    <name type="scientific">Aphanothece hegewaldii CCALA 016</name>
    <dbReference type="NCBI Taxonomy" id="2107694"/>
    <lineage>
        <taxon>Bacteria</taxon>
        <taxon>Bacillati</taxon>
        <taxon>Cyanobacteriota</taxon>
        <taxon>Cyanophyceae</taxon>
        <taxon>Oscillatoriophycideae</taxon>
        <taxon>Chroococcales</taxon>
        <taxon>Aphanothecaceae</taxon>
        <taxon>Aphanothece</taxon>
    </lineage>
</organism>
<dbReference type="GO" id="GO:0015074">
    <property type="term" value="P:DNA integration"/>
    <property type="evidence" value="ECO:0007669"/>
    <property type="project" value="InterPro"/>
</dbReference>
<dbReference type="InterPro" id="IPR012337">
    <property type="entry name" value="RNaseH-like_sf"/>
</dbReference>
<accession>A0A2T1LYY5</accession>
<keyword evidence="3" id="KW-1185">Reference proteome</keyword>
<dbReference type="RefSeq" id="WP_106456469.1">
    <property type="nucleotide sequence ID" value="NZ_PXOH01000007.1"/>
</dbReference>
<dbReference type="Proteomes" id="UP000239001">
    <property type="component" value="Unassembled WGS sequence"/>
</dbReference>
<dbReference type="OrthoDB" id="415767at2"/>
<evidence type="ECO:0000313" key="3">
    <source>
        <dbReference type="Proteomes" id="UP000239001"/>
    </source>
</evidence>
<dbReference type="GO" id="GO:0003676">
    <property type="term" value="F:nucleic acid binding"/>
    <property type="evidence" value="ECO:0007669"/>
    <property type="project" value="InterPro"/>
</dbReference>
<dbReference type="Gene3D" id="3.30.420.10">
    <property type="entry name" value="Ribonuclease H-like superfamily/Ribonuclease H"/>
    <property type="match status" value="1"/>
</dbReference>